<accession>A0ABT9YME8</accession>
<organism evidence="4 5">
    <name type="scientific">Alkalicoccobacillus murimartini</name>
    <dbReference type="NCBI Taxonomy" id="171685"/>
    <lineage>
        <taxon>Bacteria</taxon>
        <taxon>Bacillati</taxon>
        <taxon>Bacillota</taxon>
        <taxon>Bacilli</taxon>
        <taxon>Bacillales</taxon>
        <taxon>Bacillaceae</taxon>
        <taxon>Alkalicoccobacillus</taxon>
    </lineage>
</organism>
<proteinExistence type="predicted"/>
<dbReference type="PANTHER" id="PTHR42919:SF8">
    <property type="entry name" value="N-ALPHA-ACETYLTRANSFERASE 50"/>
    <property type="match status" value="1"/>
</dbReference>
<protein>
    <submittedName>
        <fullName evidence="4">Ribosomal protein S18 acetylase RimI-like enzyme</fullName>
    </submittedName>
</protein>
<keyword evidence="1" id="KW-0808">Transferase</keyword>
<keyword evidence="5" id="KW-1185">Reference proteome</keyword>
<keyword evidence="2" id="KW-0012">Acyltransferase</keyword>
<dbReference type="SUPFAM" id="SSF55729">
    <property type="entry name" value="Acyl-CoA N-acyltransferases (Nat)"/>
    <property type="match status" value="1"/>
</dbReference>
<sequence>MEIRSYVSSDEVSWVRCRVLSFLDTAYYDNVLTQKETYNNPSIELVAIENNQVVGLIDIEYDTSEQKVCSHTKKTGGMIWHIATHPDYQRMGVGSQLLVEAEKLAAKLGINYFEAWTRDDEWVRAWYRKSEFTITDAYYHVYFEGHAEVKRVMKGFESNFTPEIIFAHYNGDDPSAIEKKSNRIHECVCFIKNLKVTR</sequence>
<dbReference type="Gene3D" id="3.40.630.30">
    <property type="match status" value="1"/>
</dbReference>
<evidence type="ECO:0000256" key="2">
    <source>
        <dbReference type="ARBA" id="ARBA00023315"/>
    </source>
</evidence>
<comment type="caution">
    <text evidence="4">The sequence shown here is derived from an EMBL/GenBank/DDBJ whole genome shotgun (WGS) entry which is preliminary data.</text>
</comment>
<dbReference type="Pfam" id="PF00583">
    <property type="entry name" value="Acetyltransf_1"/>
    <property type="match status" value="1"/>
</dbReference>
<dbReference type="InterPro" id="IPR000182">
    <property type="entry name" value="GNAT_dom"/>
</dbReference>
<dbReference type="InterPro" id="IPR051556">
    <property type="entry name" value="N-term/lysine_N-AcTrnsfr"/>
</dbReference>
<feature type="domain" description="N-acetyltransferase" evidence="3">
    <location>
        <begin position="1"/>
        <end position="171"/>
    </location>
</feature>
<name>A0ABT9YME8_9BACI</name>
<dbReference type="Proteomes" id="UP001225034">
    <property type="component" value="Unassembled WGS sequence"/>
</dbReference>
<dbReference type="PANTHER" id="PTHR42919">
    <property type="entry name" value="N-ALPHA-ACETYLTRANSFERASE"/>
    <property type="match status" value="1"/>
</dbReference>
<evidence type="ECO:0000313" key="5">
    <source>
        <dbReference type="Proteomes" id="UP001225034"/>
    </source>
</evidence>
<evidence type="ECO:0000259" key="3">
    <source>
        <dbReference type="PROSITE" id="PS51186"/>
    </source>
</evidence>
<dbReference type="EMBL" id="JAUSUA010000006">
    <property type="protein sequence ID" value="MDQ0208768.1"/>
    <property type="molecule type" value="Genomic_DNA"/>
</dbReference>
<evidence type="ECO:0000256" key="1">
    <source>
        <dbReference type="ARBA" id="ARBA00022679"/>
    </source>
</evidence>
<dbReference type="CDD" id="cd04301">
    <property type="entry name" value="NAT_SF"/>
    <property type="match status" value="1"/>
</dbReference>
<gene>
    <name evidence="4" type="ORF">J2S05_003580</name>
</gene>
<dbReference type="RefSeq" id="WP_306985087.1">
    <property type="nucleotide sequence ID" value="NZ_JAUSUA010000006.1"/>
</dbReference>
<reference evidence="4 5" key="1">
    <citation type="submission" date="2023-07" db="EMBL/GenBank/DDBJ databases">
        <title>Genomic Encyclopedia of Type Strains, Phase IV (KMG-IV): sequencing the most valuable type-strain genomes for metagenomic binning, comparative biology and taxonomic classification.</title>
        <authorList>
            <person name="Goeker M."/>
        </authorList>
    </citation>
    <scope>NUCLEOTIDE SEQUENCE [LARGE SCALE GENOMIC DNA]</scope>
    <source>
        <strain evidence="4 5">DSM 19154</strain>
    </source>
</reference>
<dbReference type="InterPro" id="IPR016181">
    <property type="entry name" value="Acyl_CoA_acyltransferase"/>
</dbReference>
<dbReference type="PROSITE" id="PS51186">
    <property type="entry name" value="GNAT"/>
    <property type="match status" value="1"/>
</dbReference>
<evidence type="ECO:0000313" key="4">
    <source>
        <dbReference type="EMBL" id="MDQ0208768.1"/>
    </source>
</evidence>